<reference evidence="3" key="1">
    <citation type="submission" date="2020-05" db="EMBL/GenBank/DDBJ databases">
        <authorList>
            <person name="Wang L."/>
            <person name="Shao Z."/>
        </authorList>
    </citation>
    <scope>NUCLEOTIDE SEQUENCE</scope>
    <source>
        <strain evidence="2">MCCC 1A05748</strain>
        <strain evidence="3">MCCC 1A05776</strain>
    </source>
</reference>
<organism evidence="3 5">
    <name type="scientific">Billgrantia desiderata</name>
    <dbReference type="NCBI Taxonomy" id="52021"/>
    <lineage>
        <taxon>Bacteria</taxon>
        <taxon>Pseudomonadati</taxon>
        <taxon>Pseudomonadota</taxon>
        <taxon>Gammaproteobacteria</taxon>
        <taxon>Oceanospirillales</taxon>
        <taxon>Halomonadaceae</taxon>
        <taxon>Billgrantia</taxon>
    </lineage>
</organism>
<dbReference type="EMBL" id="JABFTQ010000013">
    <property type="protein sequence ID" value="MCE8048624.1"/>
    <property type="molecule type" value="Genomic_DNA"/>
</dbReference>
<dbReference type="Proteomes" id="UP001320178">
    <property type="component" value="Unassembled WGS sequence"/>
</dbReference>
<evidence type="ECO:0000313" key="3">
    <source>
        <dbReference type="EMBL" id="MCE8052683.1"/>
    </source>
</evidence>
<protein>
    <recommendedName>
        <fullName evidence="6">Sn-glycerol-3-phosphate transporter</fullName>
    </recommendedName>
</protein>
<comment type="caution">
    <text evidence="3">The sequence shown here is derived from an EMBL/GenBank/DDBJ whole genome shotgun (WGS) entry which is preliminary data.</text>
</comment>
<evidence type="ECO:0008006" key="6">
    <source>
        <dbReference type="Google" id="ProtNLM"/>
    </source>
</evidence>
<sequence length="175" mass="19601">MRYSWKSECRAVAALASALLTAPATLAAEAREPIWPPVIEVEHVLVQTSLYTRHFNPQPDHNNTQELISLELHNPQRWLVGGARFLNSFDQEAIYLYAGREFPFWEPSDNVTVRAKLTAGLLHGYRGEYQDNIPFNRYGTAPAALPSVGVQWGRFETDLIVFGTAGAMIIGGIRF</sequence>
<dbReference type="Proteomes" id="UP001320154">
    <property type="component" value="Unassembled WGS sequence"/>
</dbReference>
<dbReference type="AlphaFoldDB" id="A0AAW4YYG5"/>
<evidence type="ECO:0000313" key="4">
    <source>
        <dbReference type="Proteomes" id="UP001320154"/>
    </source>
</evidence>
<dbReference type="EMBL" id="JABFTS010000007">
    <property type="protein sequence ID" value="MCE8052683.1"/>
    <property type="molecule type" value="Genomic_DNA"/>
</dbReference>
<keyword evidence="1" id="KW-0732">Signal</keyword>
<feature type="chain" id="PRO_5043980618" description="Sn-glycerol-3-phosphate transporter" evidence="1">
    <location>
        <begin position="28"/>
        <end position="175"/>
    </location>
</feature>
<accession>A0AAW4YYG5</accession>
<name>A0AAW4YYG5_9GAMM</name>
<proteinExistence type="predicted"/>
<evidence type="ECO:0000313" key="5">
    <source>
        <dbReference type="Proteomes" id="UP001320178"/>
    </source>
</evidence>
<evidence type="ECO:0000313" key="2">
    <source>
        <dbReference type="EMBL" id="MCE8048624.1"/>
    </source>
</evidence>
<keyword evidence="4" id="KW-1185">Reference proteome</keyword>
<gene>
    <name evidence="2" type="ORF">HOP60_18015</name>
    <name evidence="3" type="ORF">HOP61_15410</name>
</gene>
<feature type="signal peptide" evidence="1">
    <location>
        <begin position="1"/>
        <end position="27"/>
    </location>
</feature>
<evidence type="ECO:0000256" key="1">
    <source>
        <dbReference type="SAM" id="SignalP"/>
    </source>
</evidence>
<reference evidence="3 4" key="2">
    <citation type="journal article" date="2021" name="Front. Microbiol.">
        <title>Aerobic Denitrification and Heterotrophic Sulfur Oxidation in the Genus Halomonas Revealed by Six Novel Species Characterizations and Genome-Based Analysis.</title>
        <authorList>
            <person name="Wang L."/>
            <person name="Shao Z."/>
        </authorList>
    </citation>
    <scope>NUCLEOTIDE SEQUENCE</scope>
    <source>
        <strain evidence="2 4">MCCC 1A05748</strain>
        <strain evidence="3">MCCC 1A05776</strain>
    </source>
</reference>